<sequence>MRSLSSAIRADAWDEYNSKIKIIPDAVKAYDILRKWAEPSYQTRRLGRWSGFLLKKITVTYSRSGFFEFKVHFTDPSNFVKWTNIIIDELFDDLNTDRYEREWAGINKFEDSVNFYHKRATFMFLKGGMCHPIYKSKTVKSQEIIGYEC</sequence>
<reference evidence="1" key="1">
    <citation type="journal article" date="2014" name="Front. Microbiol.">
        <title>High frequency of phylogenetically diverse reductive dehalogenase-homologous genes in deep subseafloor sedimentary metagenomes.</title>
        <authorList>
            <person name="Kawai M."/>
            <person name="Futagami T."/>
            <person name="Toyoda A."/>
            <person name="Takaki Y."/>
            <person name="Nishi S."/>
            <person name="Hori S."/>
            <person name="Arai W."/>
            <person name="Tsubouchi T."/>
            <person name="Morono Y."/>
            <person name="Uchiyama I."/>
            <person name="Ito T."/>
            <person name="Fujiyama A."/>
            <person name="Inagaki F."/>
            <person name="Takami H."/>
        </authorList>
    </citation>
    <scope>NUCLEOTIDE SEQUENCE</scope>
    <source>
        <strain evidence="1">Expedition CK06-06</strain>
    </source>
</reference>
<protein>
    <submittedName>
        <fullName evidence="1">Uncharacterized protein</fullName>
    </submittedName>
</protein>
<comment type="caution">
    <text evidence="1">The sequence shown here is derived from an EMBL/GenBank/DDBJ whole genome shotgun (WGS) entry which is preliminary data.</text>
</comment>
<evidence type="ECO:0000313" key="1">
    <source>
        <dbReference type="EMBL" id="GAF88667.1"/>
    </source>
</evidence>
<name>X0TKL4_9ZZZZ</name>
<gene>
    <name evidence="1" type="ORF">S01H1_25314</name>
</gene>
<proteinExistence type="predicted"/>
<dbReference type="AlphaFoldDB" id="X0TKL4"/>
<accession>X0TKL4</accession>
<organism evidence="1">
    <name type="scientific">marine sediment metagenome</name>
    <dbReference type="NCBI Taxonomy" id="412755"/>
    <lineage>
        <taxon>unclassified sequences</taxon>
        <taxon>metagenomes</taxon>
        <taxon>ecological metagenomes</taxon>
    </lineage>
</organism>
<dbReference type="EMBL" id="BARS01015277">
    <property type="protein sequence ID" value="GAF88667.1"/>
    <property type="molecule type" value="Genomic_DNA"/>
</dbReference>